<dbReference type="AlphaFoldDB" id="A0A0C1ZB95"/>
<keyword evidence="1" id="KW-0645">Protease</keyword>
<dbReference type="Pfam" id="PF00413">
    <property type="entry name" value="Peptidase_M10"/>
    <property type="match status" value="1"/>
</dbReference>
<dbReference type="GO" id="GO:0008270">
    <property type="term" value="F:zinc ion binding"/>
    <property type="evidence" value="ECO:0007669"/>
    <property type="project" value="InterPro"/>
</dbReference>
<organism evidence="6 7">
    <name type="scientific">Enhygromyxa salina</name>
    <dbReference type="NCBI Taxonomy" id="215803"/>
    <lineage>
        <taxon>Bacteria</taxon>
        <taxon>Pseudomonadati</taxon>
        <taxon>Myxococcota</taxon>
        <taxon>Polyangia</taxon>
        <taxon>Nannocystales</taxon>
        <taxon>Nannocystaceae</taxon>
        <taxon>Enhygromyxa</taxon>
    </lineage>
</organism>
<evidence type="ECO:0000256" key="4">
    <source>
        <dbReference type="ARBA" id="ARBA00022833"/>
    </source>
</evidence>
<accession>A0A0C1ZB95</accession>
<dbReference type="GO" id="GO:0031012">
    <property type="term" value="C:extracellular matrix"/>
    <property type="evidence" value="ECO:0007669"/>
    <property type="project" value="InterPro"/>
</dbReference>
<dbReference type="EMBL" id="JMCC02000062">
    <property type="protein sequence ID" value="KIG14964.1"/>
    <property type="molecule type" value="Genomic_DNA"/>
</dbReference>
<evidence type="ECO:0000313" key="7">
    <source>
        <dbReference type="Proteomes" id="UP000031599"/>
    </source>
</evidence>
<dbReference type="GO" id="GO:0006508">
    <property type="term" value="P:proteolysis"/>
    <property type="evidence" value="ECO:0007669"/>
    <property type="project" value="UniProtKB-KW"/>
</dbReference>
<protein>
    <recommendedName>
        <fullName evidence="5">Peptidase M10 metallopeptidase domain-containing protein</fullName>
    </recommendedName>
</protein>
<dbReference type="Proteomes" id="UP000031599">
    <property type="component" value="Unassembled WGS sequence"/>
</dbReference>
<evidence type="ECO:0000256" key="1">
    <source>
        <dbReference type="ARBA" id="ARBA00022670"/>
    </source>
</evidence>
<name>A0A0C1ZB95_9BACT</name>
<sequence>MLGLLVMLPLVLGAQQCPSVLDPAVEPRLACFVDATPACPPDRRYCVGLQLHLADGAEQTPAWMAAELEHAFKLFAPADVGFTVVGIDAISAEFAVMHTADQRDEVGRQQFTRGVIHVYLVAQLDDVDIPGAQIRGVHWRQRSNTDKRWIILSQIGSNVVMAHELGHFFGLPHSRYTDSIMNKRPREQPPWDARVFVPQELEIVLKQRDAMLRDGSLETISSPR</sequence>
<dbReference type="Gene3D" id="3.40.390.10">
    <property type="entry name" value="Collagenase (Catalytic Domain)"/>
    <property type="match status" value="1"/>
</dbReference>
<evidence type="ECO:0000313" key="6">
    <source>
        <dbReference type="EMBL" id="KIG14964.1"/>
    </source>
</evidence>
<feature type="domain" description="Peptidase M10 metallopeptidase" evidence="5">
    <location>
        <begin position="144"/>
        <end position="183"/>
    </location>
</feature>
<proteinExistence type="predicted"/>
<keyword evidence="2" id="KW-0479">Metal-binding</keyword>
<dbReference type="InterPro" id="IPR001818">
    <property type="entry name" value="Pept_M10_metallopeptidase"/>
</dbReference>
<comment type="caution">
    <text evidence="6">The sequence shown here is derived from an EMBL/GenBank/DDBJ whole genome shotgun (WGS) entry which is preliminary data.</text>
</comment>
<reference evidence="6 7" key="1">
    <citation type="submission" date="2014-12" db="EMBL/GenBank/DDBJ databases">
        <title>Genome assembly of Enhygromyxa salina DSM 15201.</title>
        <authorList>
            <person name="Sharma G."/>
            <person name="Subramanian S."/>
        </authorList>
    </citation>
    <scope>NUCLEOTIDE SEQUENCE [LARGE SCALE GENOMIC DNA]</scope>
    <source>
        <strain evidence="6 7">DSM 15201</strain>
    </source>
</reference>
<keyword evidence="4" id="KW-0862">Zinc</keyword>
<dbReference type="SUPFAM" id="SSF55486">
    <property type="entry name" value="Metalloproteases ('zincins'), catalytic domain"/>
    <property type="match status" value="1"/>
</dbReference>
<gene>
    <name evidence="6" type="ORF">DB30_06153</name>
</gene>
<evidence type="ECO:0000259" key="5">
    <source>
        <dbReference type="Pfam" id="PF00413"/>
    </source>
</evidence>
<evidence type="ECO:0000256" key="3">
    <source>
        <dbReference type="ARBA" id="ARBA00022801"/>
    </source>
</evidence>
<evidence type="ECO:0000256" key="2">
    <source>
        <dbReference type="ARBA" id="ARBA00022723"/>
    </source>
</evidence>
<dbReference type="RefSeq" id="WP_052552596.1">
    <property type="nucleotide sequence ID" value="NZ_JMCC02000062.1"/>
</dbReference>
<dbReference type="GO" id="GO:0004222">
    <property type="term" value="F:metalloendopeptidase activity"/>
    <property type="evidence" value="ECO:0007669"/>
    <property type="project" value="InterPro"/>
</dbReference>
<keyword evidence="3" id="KW-0378">Hydrolase</keyword>
<dbReference type="InterPro" id="IPR024079">
    <property type="entry name" value="MetalloPept_cat_dom_sf"/>
</dbReference>